<dbReference type="Pfam" id="PF00004">
    <property type="entry name" value="AAA"/>
    <property type="match status" value="1"/>
</dbReference>
<dbReference type="InterPro" id="IPR027417">
    <property type="entry name" value="P-loop_NTPase"/>
</dbReference>
<reference evidence="8" key="1">
    <citation type="journal article" date="2012" name="MBio">
        <title>Comparative genome analysis of Trichophyton rubrum and related dermatophytes reveals candidate genes involved in infection.</title>
        <authorList>
            <person name="Martinez D.A."/>
            <person name="Oliver B.G."/>
            <person name="Graeser Y."/>
            <person name="Goldberg J.M."/>
            <person name="Li W."/>
            <person name="Martinez-Rossi N.M."/>
            <person name="Monod M."/>
            <person name="Shelest E."/>
            <person name="Barton R.C."/>
            <person name="Birch E."/>
            <person name="Brakhage A.A."/>
            <person name="Chen Z."/>
            <person name="Gurr S.J."/>
            <person name="Heiman D."/>
            <person name="Heitman J."/>
            <person name="Kosti I."/>
            <person name="Rossi A."/>
            <person name="Saif S."/>
            <person name="Samalova M."/>
            <person name="Saunders C.W."/>
            <person name="Shea T."/>
            <person name="Summerbell R.C."/>
            <person name="Xu J."/>
            <person name="Young S."/>
            <person name="Zeng Q."/>
            <person name="Birren B.W."/>
            <person name="Cuomo C.A."/>
            <person name="White T.C."/>
        </authorList>
    </citation>
    <scope>NUCLEOTIDE SEQUENCE [LARGE SCALE GENOMIC DNA]</scope>
    <source>
        <strain evidence="8">ATCC MYA-4606 / CBS 127.97</strain>
    </source>
</reference>
<evidence type="ECO:0000256" key="4">
    <source>
        <dbReference type="RuleBase" id="RU003651"/>
    </source>
</evidence>
<evidence type="ECO:0000313" key="8">
    <source>
        <dbReference type="Proteomes" id="UP000009169"/>
    </source>
</evidence>
<evidence type="ECO:0000259" key="5">
    <source>
        <dbReference type="SMART" id="SM00382"/>
    </source>
</evidence>
<dbReference type="VEuPathDB" id="FungiDB:TEQG_07492"/>
<dbReference type="Gene3D" id="3.40.50.300">
    <property type="entry name" value="P-loop containing nucleotide triphosphate hydrolases"/>
    <property type="match status" value="1"/>
</dbReference>
<sequence>MNAFNSAGSLPNPIMPSISVVDFFFPGFTAISTSMQQLLAGDVNSYARLLCGIGVLVLLIRYACHYTIELVDKHFTSTIHVSYYSEAFDMLIAWVSVQPFAQNAYSTLVSVGARERSFYIDYNDHGPQRKSLLFSPYNGSFIFWYNGYPLVFRCFHKDGGKDEISISCIGRSPGILRQLFSDCRSEYLKLSQKKTSVFEPEGKDWRKAKSRDIRPISTVIMDEVKKGAVLKDIEGFLDEKTRSWYANRGIPYRRGYLLYGPPGTGKSSFSLSVAGKFELDIYVLNLSGIDDSRLSSLFANLPSRCVILLEDVDAVGMTRTEGAEVGKQGQASTSKTKSPGGLSLSGLLNAVDGVSSQEGRVLIMTTNHIEHLDEALIRPGRVDKRVFFHLANRDMSSQLFCTIFKQQGGVYTENPVDD</sequence>
<dbReference type="PROSITE" id="PS00674">
    <property type="entry name" value="AAA"/>
    <property type="match status" value="1"/>
</dbReference>
<gene>
    <name evidence="7" type="ORF">TEQG_07492</name>
</gene>
<evidence type="ECO:0000256" key="1">
    <source>
        <dbReference type="ARBA" id="ARBA00004434"/>
    </source>
</evidence>
<proteinExistence type="inferred from homology"/>
<dbReference type="EMBL" id="DS995778">
    <property type="protein sequence ID" value="EGE08382.1"/>
    <property type="molecule type" value="Genomic_DNA"/>
</dbReference>
<evidence type="ECO:0008006" key="9">
    <source>
        <dbReference type="Google" id="ProtNLM"/>
    </source>
</evidence>
<dbReference type="SUPFAM" id="SSF52540">
    <property type="entry name" value="P-loop containing nucleoside triphosphate hydrolases"/>
    <property type="match status" value="1"/>
</dbReference>
<evidence type="ECO:0000313" key="7">
    <source>
        <dbReference type="EMBL" id="EGE08382.1"/>
    </source>
</evidence>
<keyword evidence="3" id="KW-0999">Mitochondrion inner membrane</keyword>
<dbReference type="Proteomes" id="UP000009169">
    <property type="component" value="Unassembled WGS sequence"/>
</dbReference>
<dbReference type="PANTHER" id="PTHR23070">
    <property type="entry name" value="BCS1 AAA-TYPE ATPASE"/>
    <property type="match status" value="1"/>
</dbReference>
<dbReference type="GO" id="GO:0005524">
    <property type="term" value="F:ATP binding"/>
    <property type="evidence" value="ECO:0007669"/>
    <property type="project" value="UniProtKB-KW"/>
</dbReference>
<keyword evidence="8" id="KW-1185">Reference proteome</keyword>
<evidence type="ECO:0000256" key="2">
    <source>
        <dbReference type="ARBA" id="ARBA00007448"/>
    </source>
</evidence>
<keyword evidence="3" id="KW-0496">Mitochondrion</keyword>
<dbReference type="eggNOG" id="KOG0743">
    <property type="taxonomic scope" value="Eukaryota"/>
</dbReference>
<accession>F2Q2L4</accession>
<dbReference type="InterPro" id="IPR003960">
    <property type="entry name" value="ATPase_AAA_CS"/>
</dbReference>
<name>F2Q2L4_TRIEC</name>
<keyword evidence="3" id="KW-0472">Membrane</keyword>
<feature type="domain" description="BCS1 N-terminal" evidence="6">
    <location>
        <begin position="51"/>
        <end position="219"/>
    </location>
</feature>
<dbReference type="InterPro" id="IPR003959">
    <property type="entry name" value="ATPase_AAA_core"/>
</dbReference>
<dbReference type="Pfam" id="PF08740">
    <property type="entry name" value="BCS1_N"/>
    <property type="match status" value="1"/>
</dbReference>
<organism evidence="7 8">
    <name type="scientific">Trichophyton equinum (strain ATCC MYA-4606 / CBS 127.97)</name>
    <name type="common">Horse ringworm fungus</name>
    <dbReference type="NCBI Taxonomy" id="559882"/>
    <lineage>
        <taxon>Eukaryota</taxon>
        <taxon>Fungi</taxon>
        <taxon>Dikarya</taxon>
        <taxon>Ascomycota</taxon>
        <taxon>Pezizomycotina</taxon>
        <taxon>Eurotiomycetes</taxon>
        <taxon>Eurotiomycetidae</taxon>
        <taxon>Onygenales</taxon>
        <taxon>Arthrodermataceae</taxon>
        <taxon>Trichophyton</taxon>
    </lineage>
</organism>
<evidence type="ECO:0000256" key="3">
    <source>
        <dbReference type="ARBA" id="ARBA00022792"/>
    </source>
</evidence>
<dbReference type="InterPro" id="IPR003593">
    <property type="entry name" value="AAA+_ATPase"/>
</dbReference>
<dbReference type="HOGENOM" id="CLU_010189_4_4_1"/>
<evidence type="ECO:0000259" key="6">
    <source>
        <dbReference type="SMART" id="SM01024"/>
    </source>
</evidence>
<dbReference type="SMART" id="SM00382">
    <property type="entry name" value="AAA"/>
    <property type="match status" value="1"/>
</dbReference>
<dbReference type="GO" id="GO:0005743">
    <property type="term" value="C:mitochondrial inner membrane"/>
    <property type="evidence" value="ECO:0007669"/>
    <property type="project" value="UniProtKB-SubCell"/>
</dbReference>
<protein>
    <recommendedName>
        <fullName evidence="9">Mitochondrial chaperone BCS1</fullName>
    </recommendedName>
</protein>
<dbReference type="GO" id="GO:0016887">
    <property type="term" value="F:ATP hydrolysis activity"/>
    <property type="evidence" value="ECO:0007669"/>
    <property type="project" value="InterPro"/>
</dbReference>
<dbReference type="SMART" id="SM01024">
    <property type="entry name" value="BCS1_N"/>
    <property type="match status" value="1"/>
</dbReference>
<feature type="domain" description="AAA+ ATPase" evidence="5">
    <location>
        <begin position="252"/>
        <end position="392"/>
    </location>
</feature>
<dbReference type="InterPro" id="IPR050747">
    <property type="entry name" value="Mitochondrial_chaperone_BCS1"/>
</dbReference>
<keyword evidence="4" id="KW-0547">Nucleotide-binding</keyword>
<comment type="subcellular location">
    <subcellularLocation>
        <location evidence="1">Mitochondrion inner membrane</location>
        <topology evidence="1">Single-pass membrane protein</topology>
    </subcellularLocation>
</comment>
<keyword evidence="4" id="KW-0067">ATP-binding</keyword>
<comment type="similarity">
    <text evidence="2">Belongs to the AAA ATPase family. BCS1 subfamily.</text>
</comment>
<dbReference type="AlphaFoldDB" id="F2Q2L4"/>
<dbReference type="InterPro" id="IPR014851">
    <property type="entry name" value="BCS1_N"/>
</dbReference>